<dbReference type="Pfam" id="PF07574">
    <property type="entry name" value="SMC_Nse1"/>
    <property type="match status" value="1"/>
</dbReference>
<dbReference type="Gene3D" id="3.90.1150.220">
    <property type="match status" value="1"/>
</dbReference>
<evidence type="ECO:0000256" key="10">
    <source>
        <dbReference type="ARBA" id="ARBA00022786"/>
    </source>
</evidence>
<dbReference type="EC" id="2.3.2.27" evidence="4 16"/>
<comment type="similarity">
    <text evidence="3 16">Belongs to the NSE1 family.</text>
</comment>
<protein>
    <recommendedName>
        <fullName evidence="5 16">Non-structural maintenance of chromosomes element 1 homolog</fullName>
        <ecNumber evidence="4 16">2.3.2.27</ecNumber>
    </recommendedName>
</protein>
<evidence type="ECO:0000256" key="3">
    <source>
        <dbReference type="ARBA" id="ARBA00010258"/>
    </source>
</evidence>
<dbReference type="InterPro" id="IPR014857">
    <property type="entry name" value="Nse1_RING_C4HC3-type"/>
</dbReference>
<evidence type="ECO:0000256" key="6">
    <source>
        <dbReference type="ARBA" id="ARBA00022679"/>
    </source>
</evidence>
<keyword evidence="6 16" id="KW-0808">Transferase</keyword>
<keyword evidence="7 16" id="KW-0479">Metal-binding</keyword>
<dbReference type="PANTHER" id="PTHR20973">
    <property type="entry name" value="NON-SMC ELEMENT 1-RELATED"/>
    <property type="match status" value="1"/>
</dbReference>
<keyword evidence="19" id="KW-1185">Reference proteome</keyword>
<dbReference type="GO" id="GO:0005634">
    <property type="term" value="C:nucleus"/>
    <property type="evidence" value="ECO:0007669"/>
    <property type="project" value="UniProtKB-SubCell"/>
</dbReference>
<dbReference type="GO" id="GO:0061630">
    <property type="term" value="F:ubiquitin protein ligase activity"/>
    <property type="evidence" value="ECO:0007669"/>
    <property type="project" value="UniProtKB-EC"/>
</dbReference>
<dbReference type="EMBL" id="JAEPRB010000045">
    <property type="protein sequence ID" value="KAG2224313.1"/>
    <property type="molecule type" value="Genomic_DNA"/>
</dbReference>
<evidence type="ECO:0000256" key="13">
    <source>
        <dbReference type="ARBA" id="ARBA00023204"/>
    </source>
</evidence>
<dbReference type="Pfam" id="PF08746">
    <property type="entry name" value="zf-RING-like"/>
    <property type="match status" value="1"/>
</dbReference>
<evidence type="ECO:0000256" key="1">
    <source>
        <dbReference type="ARBA" id="ARBA00000900"/>
    </source>
</evidence>
<keyword evidence="10 16" id="KW-0833">Ubl conjugation pathway</keyword>
<evidence type="ECO:0000256" key="16">
    <source>
        <dbReference type="RuleBase" id="RU368018"/>
    </source>
</evidence>
<evidence type="ECO:0000256" key="5">
    <source>
        <dbReference type="ARBA" id="ARBA00019422"/>
    </source>
</evidence>
<comment type="subcellular location">
    <subcellularLocation>
        <location evidence="2 16">Nucleus</location>
    </subcellularLocation>
</comment>
<feature type="domain" description="RING-type" evidence="17">
    <location>
        <begin position="211"/>
        <end position="253"/>
    </location>
</feature>
<keyword evidence="11 16" id="KW-0862">Zinc</keyword>
<evidence type="ECO:0000256" key="2">
    <source>
        <dbReference type="ARBA" id="ARBA00004123"/>
    </source>
</evidence>
<comment type="subunit">
    <text evidence="16">Component of the Smc5-Smc6 complex.</text>
</comment>
<dbReference type="Gene3D" id="1.10.10.10">
    <property type="entry name" value="Winged helix-like DNA-binding domain superfamily/Winged helix DNA-binding domain"/>
    <property type="match status" value="1"/>
</dbReference>
<keyword evidence="8 16" id="KW-0227">DNA damage</keyword>
<dbReference type="InterPro" id="IPR011513">
    <property type="entry name" value="Nse1"/>
</dbReference>
<dbReference type="GO" id="GO:0030915">
    <property type="term" value="C:Smc5-Smc6 complex"/>
    <property type="evidence" value="ECO:0007669"/>
    <property type="project" value="UniProtKB-UniRule"/>
</dbReference>
<evidence type="ECO:0000256" key="14">
    <source>
        <dbReference type="ARBA" id="ARBA00023242"/>
    </source>
</evidence>
<comment type="catalytic activity">
    <reaction evidence="1 16">
        <text>S-ubiquitinyl-[E2 ubiquitin-conjugating enzyme]-L-cysteine + [acceptor protein]-L-lysine = [E2 ubiquitin-conjugating enzyme]-L-cysteine + N(6)-ubiquitinyl-[acceptor protein]-L-lysine.</text>
        <dbReference type="EC" id="2.3.2.27"/>
    </reaction>
</comment>
<organism evidence="18 19">
    <name type="scientific">Circinella minor</name>
    <dbReference type="NCBI Taxonomy" id="1195481"/>
    <lineage>
        <taxon>Eukaryota</taxon>
        <taxon>Fungi</taxon>
        <taxon>Fungi incertae sedis</taxon>
        <taxon>Mucoromycota</taxon>
        <taxon>Mucoromycotina</taxon>
        <taxon>Mucoromycetes</taxon>
        <taxon>Mucorales</taxon>
        <taxon>Lichtheimiaceae</taxon>
        <taxon>Circinella</taxon>
    </lineage>
</organism>
<sequence>MSTGFTISSAANQNPLEYGDSHRLFMQSMLSHRILPLEKAHELYFKICDLTQFNIAIKKFFFLIGERVEFDDFYNAINAEIGEIDLALRTTNDERDGSTLLGLVNAKEDEIAQIATKYTPNEITFFREMLETIITADDEKNAISSMVALRLGQKMKPQLSQKDTQALIDRFTEDGWICLTPDGSSYAIDTRSIMELNSYFREQYGDMIKECMMCYDIVTMGERCELQNCGVRMHRHCADSQFAGGNLTCPSCKTSWSRSNTFGLGLPL</sequence>
<keyword evidence="9 15" id="KW-0863">Zinc-finger</keyword>
<dbReference type="Proteomes" id="UP000646827">
    <property type="component" value="Unassembled WGS sequence"/>
</dbReference>
<evidence type="ECO:0000256" key="4">
    <source>
        <dbReference type="ARBA" id="ARBA00012483"/>
    </source>
</evidence>
<dbReference type="Gene3D" id="3.30.40.10">
    <property type="entry name" value="Zinc/RING finger domain, C3HC4 (zinc finger)"/>
    <property type="match status" value="1"/>
</dbReference>
<dbReference type="InterPro" id="IPR001841">
    <property type="entry name" value="Znf_RING"/>
</dbReference>
<dbReference type="InterPro" id="IPR013083">
    <property type="entry name" value="Znf_RING/FYVE/PHD"/>
</dbReference>
<evidence type="ECO:0000256" key="8">
    <source>
        <dbReference type="ARBA" id="ARBA00022763"/>
    </source>
</evidence>
<comment type="caution">
    <text evidence="18">The sequence shown here is derived from an EMBL/GenBank/DDBJ whole genome shotgun (WGS) entry which is preliminary data.</text>
</comment>
<keyword evidence="13 16" id="KW-0234">DNA repair</keyword>
<dbReference type="OrthoDB" id="185455at2759"/>
<dbReference type="GO" id="GO:0008270">
    <property type="term" value="F:zinc ion binding"/>
    <property type="evidence" value="ECO:0007669"/>
    <property type="project" value="UniProtKB-KW"/>
</dbReference>
<evidence type="ECO:0000256" key="7">
    <source>
        <dbReference type="ARBA" id="ARBA00022723"/>
    </source>
</evidence>
<dbReference type="FunFam" id="1.10.10.10:FF:000270">
    <property type="entry name" value="Non-structural maintenance of chromosomes element 1 homolog"/>
    <property type="match status" value="1"/>
</dbReference>
<evidence type="ECO:0000313" key="19">
    <source>
        <dbReference type="Proteomes" id="UP000646827"/>
    </source>
</evidence>
<reference evidence="18 19" key="1">
    <citation type="submission" date="2020-12" db="EMBL/GenBank/DDBJ databases">
        <title>Metabolic potential, ecology and presence of endohyphal bacteria is reflected in genomic diversity of Mucoromycotina.</title>
        <authorList>
            <person name="Muszewska A."/>
            <person name="Okrasinska A."/>
            <person name="Steczkiewicz K."/>
            <person name="Drgas O."/>
            <person name="Orlowska M."/>
            <person name="Perlinska-Lenart U."/>
            <person name="Aleksandrzak-Piekarczyk T."/>
            <person name="Szatraj K."/>
            <person name="Zielenkiewicz U."/>
            <person name="Pilsyk S."/>
            <person name="Malc E."/>
            <person name="Mieczkowski P."/>
            <person name="Kruszewska J.S."/>
            <person name="Biernat P."/>
            <person name="Pawlowska J."/>
        </authorList>
    </citation>
    <scope>NUCLEOTIDE SEQUENCE [LARGE SCALE GENOMIC DNA]</scope>
    <source>
        <strain evidence="18 19">CBS 142.35</strain>
    </source>
</reference>
<keyword evidence="12 16" id="KW-0233">DNA recombination</keyword>
<dbReference type="InterPro" id="IPR036388">
    <property type="entry name" value="WH-like_DNA-bd_sf"/>
</dbReference>
<dbReference type="CDD" id="cd16493">
    <property type="entry name" value="RING-CH-C4HC3_NSE1"/>
    <property type="match status" value="1"/>
</dbReference>
<evidence type="ECO:0000259" key="17">
    <source>
        <dbReference type="PROSITE" id="PS50089"/>
    </source>
</evidence>
<keyword evidence="14 16" id="KW-0539">Nucleus</keyword>
<comment type="function">
    <text evidence="16">Acts in a DNA repair pathway for removal of UV-induced DNA damage that is distinct from classical nucleotide excision repair and in repair of ionizing radiation damage. Functions in homologous recombination repair of DNA double strand breaks and in recovery of stalled replication forks.</text>
</comment>
<evidence type="ECO:0000256" key="9">
    <source>
        <dbReference type="ARBA" id="ARBA00022771"/>
    </source>
</evidence>
<evidence type="ECO:0000313" key="18">
    <source>
        <dbReference type="EMBL" id="KAG2224313.1"/>
    </source>
</evidence>
<dbReference type="SUPFAM" id="SSF57850">
    <property type="entry name" value="RING/U-box"/>
    <property type="match status" value="1"/>
</dbReference>
<evidence type="ECO:0000256" key="12">
    <source>
        <dbReference type="ARBA" id="ARBA00023172"/>
    </source>
</evidence>
<dbReference type="PANTHER" id="PTHR20973:SF0">
    <property type="entry name" value="NON-STRUCTURAL MAINTENANCE OF CHROMOSOMES ELEMENT 1 HOMOLOG"/>
    <property type="match status" value="1"/>
</dbReference>
<evidence type="ECO:0000256" key="11">
    <source>
        <dbReference type="ARBA" id="ARBA00022833"/>
    </source>
</evidence>
<dbReference type="GO" id="GO:0000724">
    <property type="term" value="P:double-strand break repair via homologous recombination"/>
    <property type="evidence" value="ECO:0007669"/>
    <property type="project" value="TreeGrafter"/>
</dbReference>
<dbReference type="AlphaFoldDB" id="A0A8H7S960"/>
<accession>A0A8H7S960</accession>
<dbReference type="PROSITE" id="PS50089">
    <property type="entry name" value="ZF_RING_2"/>
    <property type="match status" value="1"/>
</dbReference>
<proteinExistence type="inferred from homology"/>
<name>A0A8H7S960_9FUNG</name>
<gene>
    <name evidence="18" type="ORF">INT45_012882</name>
</gene>
<evidence type="ECO:0000256" key="15">
    <source>
        <dbReference type="PROSITE-ProRule" id="PRU00175"/>
    </source>
</evidence>